<keyword evidence="8" id="KW-1185">Reference proteome</keyword>
<dbReference type="Pfam" id="PF25954">
    <property type="entry name" value="Beta-barrel_RND_2"/>
    <property type="match status" value="1"/>
</dbReference>
<feature type="region of interest" description="Disordered" evidence="3">
    <location>
        <begin position="300"/>
        <end position="325"/>
    </location>
</feature>
<accession>A0A7U7G934</accession>
<dbReference type="InterPro" id="IPR058625">
    <property type="entry name" value="MdtA-like_BSH"/>
</dbReference>
<evidence type="ECO:0000259" key="6">
    <source>
        <dbReference type="Pfam" id="PF25954"/>
    </source>
</evidence>
<dbReference type="Pfam" id="PF25917">
    <property type="entry name" value="BSH_RND"/>
    <property type="match status" value="1"/>
</dbReference>
<dbReference type="Proteomes" id="UP000019184">
    <property type="component" value="Unassembled WGS sequence"/>
</dbReference>
<gene>
    <name evidence="7" type="ORF">BN874_1510006</name>
</gene>
<evidence type="ECO:0000256" key="2">
    <source>
        <dbReference type="SAM" id="Coils"/>
    </source>
</evidence>
<dbReference type="Gene3D" id="2.40.420.20">
    <property type="match status" value="1"/>
</dbReference>
<evidence type="ECO:0000313" key="7">
    <source>
        <dbReference type="EMBL" id="CDH44108.1"/>
    </source>
</evidence>
<feature type="domain" description="CusB-like beta-barrel" evidence="6">
    <location>
        <begin position="212"/>
        <end position="288"/>
    </location>
</feature>
<dbReference type="Gene3D" id="2.40.30.170">
    <property type="match status" value="1"/>
</dbReference>
<protein>
    <submittedName>
        <fullName evidence="7">Efflux transporter, RND family, MFP subunit</fullName>
    </submittedName>
</protein>
<dbReference type="EMBL" id="CBTK010000059">
    <property type="protein sequence ID" value="CDH44108.1"/>
    <property type="molecule type" value="Genomic_DNA"/>
</dbReference>
<dbReference type="PANTHER" id="PTHR30469">
    <property type="entry name" value="MULTIDRUG RESISTANCE PROTEIN MDTA"/>
    <property type="match status" value="1"/>
</dbReference>
<dbReference type="OrthoDB" id="9791520at2"/>
<dbReference type="InterPro" id="IPR058792">
    <property type="entry name" value="Beta-barrel_RND_2"/>
</dbReference>
<proteinExistence type="inferred from homology"/>
<dbReference type="Gene3D" id="1.10.287.470">
    <property type="entry name" value="Helix hairpin bin"/>
    <property type="match status" value="1"/>
</dbReference>
<evidence type="ECO:0000313" key="8">
    <source>
        <dbReference type="Proteomes" id="UP000019184"/>
    </source>
</evidence>
<feature type="compositionally biased region" description="Basic and acidic residues" evidence="3">
    <location>
        <begin position="360"/>
        <end position="374"/>
    </location>
</feature>
<evidence type="ECO:0000256" key="3">
    <source>
        <dbReference type="SAM" id="MobiDB-lite"/>
    </source>
</evidence>
<dbReference type="PANTHER" id="PTHR30469:SF33">
    <property type="entry name" value="SLR1207 PROTEIN"/>
    <property type="match status" value="1"/>
</dbReference>
<feature type="domain" description="Multidrug resistance protein MdtA-like barrel-sandwich hybrid" evidence="5">
    <location>
        <begin position="62"/>
        <end position="199"/>
    </location>
</feature>
<dbReference type="SUPFAM" id="SSF111369">
    <property type="entry name" value="HlyD-like secretion proteins"/>
    <property type="match status" value="1"/>
</dbReference>
<dbReference type="RefSeq" id="WP_034431296.1">
    <property type="nucleotide sequence ID" value="NZ_CBTK010000059.1"/>
</dbReference>
<feature type="domain" description="Multidrug resistance protein MdtA-like alpha-helical hairpin" evidence="4">
    <location>
        <begin position="111"/>
        <end position="168"/>
    </location>
</feature>
<dbReference type="FunFam" id="2.40.30.170:FF:000010">
    <property type="entry name" value="Efflux RND transporter periplasmic adaptor subunit"/>
    <property type="match status" value="1"/>
</dbReference>
<feature type="region of interest" description="Disordered" evidence="3">
    <location>
        <begin position="360"/>
        <end position="385"/>
    </location>
</feature>
<evidence type="ECO:0000256" key="1">
    <source>
        <dbReference type="ARBA" id="ARBA00009477"/>
    </source>
</evidence>
<evidence type="ECO:0000259" key="5">
    <source>
        <dbReference type="Pfam" id="PF25917"/>
    </source>
</evidence>
<dbReference type="AlphaFoldDB" id="A0A7U7G934"/>
<evidence type="ECO:0000259" key="4">
    <source>
        <dbReference type="Pfam" id="PF25876"/>
    </source>
</evidence>
<dbReference type="InterPro" id="IPR006143">
    <property type="entry name" value="RND_pump_MFP"/>
</dbReference>
<feature type="coiled-coil region" evidence="2">
    <location>
        <begin position="139"/>
        <end position="168"/>
    </location>
</feature>
<dbReference type="NCBIfam" id="TIGR01730">
    <property type="entry name" value="RND_mfp"/>
    <property type="match status" value="1"/>
</dbReference>
<organism evidence="7 8">
    <name type="scientific">Candidatus Contendobacter odensis Run_B_J11</name>
    <dbReference type="NCBI Taxonomy" id="1400861"/>
    <lineage>
        <taxon>Bacteria</taxon>
        <taxon>Pseudomonadati</taxon>
        <taxon>Pseudomonadota</taxon>
        <taxon>Gammaproteobacteria</taxon>
        <taxon>Candidatus Competibacteraceae</taxon>
        <taxon>Candidatus Contendibacter</taxon>
    </lineage>
</organism>
<comment type="caution">
    <text evidence="7">The sequence shown here is derived from an EMBL/GenBank/DDBJ whole genome shotgun (WGS) entry which is preliminary data.</text>
</comment>
<reference evidence="7 8" key="1">
    <citation type="journal article" date="2014" name="ISME J.">
        <title>Candidatus Competibacter-lineage genomes retrieved from metagenomes reveal functional metabolic diversity.</title>
        <authorList>
            <person name="McIlroy S.J."/>
            <person name="Albertsen M."/>
            <person name="Andresen E.K."/>
            <person name="Saunders A.M."/>
            <person name="Kristiansen R."/>
            <person name="Stokholm-Bjerregaard M."/>
            <person name="Nielsen K.L."/>
            <person name="Nielsen P.H."/>
        </authorList>
    </citation>
    <scope>NUCLEOTIDE SEQUENCE [LARGE SCALE GENOMIC DNA]</scope>
    <source>
        <strain evidence="7 8">Run_B_J11</strain>
    </source>
</reference>
<dbReference type="Gene3D" id="2.40.50.100">
    <property type="match status" value="1"/>
</dbReference>
<dbReference type="Pfam" id="PF25876">
    <property type="entry name" value="HH_MFP_RND"/>
    <property type="match status" value="1"/>
</dbReference>
<dbReference type="GO" id="GO:1990281">
    <property type="term" value="C:efflux pump complex"/>
    <property type="evidence" value="ECO:0007669"/>
    <property type="project" value="TreeGrafter"/>
</dbReference>
<dbReference type="InterPro" id="IPR058624">
    <property type="entry name" value="MdtA-like_HH"/>
</dbReference>
<keyword evidence="2" id="KW-0175">Coiled coil</keyword>
<name>A0A7U7G934_9GAMM</name>
<sequence length="385" mass="41995">MALSKTSLILTGLILAAGAAAFSYWPGSKTQPQPRYRSQIVDRGDIVQTITANGTLNPVVLVNVGTQVSGTVRKIHADFNDRVKEDQVLAELDPALFQAQVNQSEANVLSAQAALQLAQIKIDRIILLQRKNLVSKEELDIARQQVDAATAQVKLAEAQRERDRINLRNSVIRSPISGVVVARSVDVGQTVAANFQTPTLFQIAQDLRKMQINTSIAEADVGSLQPEMAATFTVDAYPDQRFLGRIRQVRLNPTIQQNVVTYNVVVDVDNADGRLMPGMTAYVSVNAAGRKNVLRAPNAALSFQPRRSDDESSGPRPPAKDRKTQVHVLDERGQLKPVPVETGLTDNTLTEIISGDLKPGDRVVTRETGSKRDAGAGSSNFRFRM</sequence>
<dbReference type="GO" id="GO:0015562">
    <property type="term" value="F:efflux transmembrane transporter activity"/>
    <property type="evidence" value="ECO:0007669"/>
    <property type="project" value="TreeGrafter"/>
</dbReference>
<comment type="similarity">
    <text evidence="1">Belongs to the membrane fusion protein (MFP) (TC 8.A.1) family.</text>
</comment>